<dbReference type="EMBL" id="BAABJP010000008">
    <property type="protein sequence ID" value="GAA5154347.1"/>
    <property type="molecule type" value="Genomic_DNA"/>
</dbReference>
<gene>
    <name evidence="1" type="ORF">GCM10023321_26010</name>
</gene>
<accession>A0ABP9Q5I6</accession>
<evidence type="ECO:0000313" key="1">
    <source>
        <dbReference type="EMBL" id="GAA5154347.1"/>
    </source>
</evidence>
<name>A0ABP9Q5I6_9PSEU</name>
<protein>
    <submittedName>
        <fullName evidence="1">Uncharacterized protein</fullName>
    </submittedName>
</protein>
<dbReference type="Proteomes" id="UP001428817">
    <property type="component" value="Unassembled WGS sequence"/>
</dbReference>
<evidence type="ECO:0000313" key="2">
    <source>
        <dbReference type="Proteomes" id="UP001428817"/>
    </source>
</evidence>
<comment type="caution">
    <text evidence="1">The sequence shown here is derived from an EMBL/GenBank/DDBJ whole genome shotgun (WGS) entry which is preliminary data.</text>
</comment>
<sequence>MKVANHKSRQWDTVDRVVGSREDITGAGKRALCVECQRPVFTSDGTPDDVPVICNVCFGNIPDSEILKDVPADIEFASAAQLIRLLQIYDVHPPHTTLSELQKKARRRGVSVKVVARDEIVAAVKQAMRKSSGGK</sequence>
<proteinExistence type="predicted"/>
<organism evidence="1 2">
    <name type="scientific">Pseudonocardia eucalypti</name>
    <dbReference type="NCBI Taxonomy" id="648755"/>
    <lineage>
        <taxon>Bacteria</taxon>
        <taxon>Bacillati</taxon>
        <taxon>Actinomycetota</taxon>
        <taxon>Actinomycetes</taxon>
        <taxon>Pseudonocardiales</taxon>
        <taxon>Pseudonocardiaceae</taxon>
        <taxon>Pseudonocardia</taxon>
    </lineage>
</organism>
<keyword evidence="2" id="KW-1185">Reference proteome</keyword>
<reference evidence="2" key="1">
    <citation type="journal article" date="2019" name="Int. J. Syst. Evol. Microbiol.">
        <title>The Global Catalogue of Microorganisms (GCM) 10K type strain sequencing project: providing services to taxonomists for standard genome sequencing and annotation.</title>
        <authorList>
            <consortium name="The Broad Institute Genomics Platform"/>
            <consortium name="The Broad Institute Genome Sequencing Center for Infectious Disease"/>
            <person name="Wu L."/>
            <person name="Ma J."/>
        </authorList>
    </citation>
    <scope>NUCLEOTIDE SEQUENCE [LARGE SCALE GENOMIC DNA]</scope>
    <source>
        <strain evidence="2">JCM 18303</strain>
    </source>
</reference>